<dbReference type="InterPro" id="IPR017937">
    <property type="entry name" value="Thioredoxin_CS"/>
</dbReference>
<dbReference type="GO" id="GO:0016491">
    <property type="term" value="F:oxidoreductase activity"/>
    <property type="evidence" value="ECO:0007669"/>
    <property type="project" value="InterPro"/>
</dbReference>
<name>A0A173MQB8_9BACT</name>
<dbReference type="InterPro" id="IPR013766">
    <property type="entry name" value="Thioredoxin_domain"/>
</dbReference>
<dbReference type="CDD" id="cd02966">
    <property type="entry name" value="TlpA_like_family"/>
    <property type="match status" value="1"/>
</dbReference>
<evidence type="ECO:0000313" key="7">
    <source>
        <dbReference type="EMBL" id="SIS77248.1"/>
    </source>
</evidence>
<feature type="chain" id="PRO_5011706138" evidence="5">
    <location>
        <begin position="20"/>
        <end position="359"/>
    </location>
</feature>
<dbReference type="Gene3D" id="3.40.30.10">
    <property type="entry name" value="Glutaredoxin"/>
    <property type="match status" value="1"/>
</dbReference>
<dbReference type="Pfam" id="PF14289">
    <property type="entry name" value="DUF4369"/>
    <property type="match status" value="1"/>
</dbReference>
<sequence length="359" mass="40148">MKRMIYLLITVALATPVYAQTVHISANIKGLQQQPVQVFYYQGKDMKLDSVKTVNDRFEWTGQTVEAQRMAMMIAGKPTYFFVEGGDIAITGHVDSLNSIKITGSPLQDEATAYAVALKAATDKWKPLRAQWAAATDKEEKARLATDLNEKLDSANRKMREDYIAGHPYSVFSMSLVTDCTVMSDYTVVKASYDLLDSSMLQTGEGRRLTDRLALLKRSSYGQQALDFTQKNAAGEPVQFSSFRGKYVLVDFWASWCGPCRAENPNVLKAYERFQEKGFTVLGVSLDDNRERWLKAVEDDKLPWVQLSDLKGWKNEVSQYYGISGIPSNLLVDPTGKIVGRNLRGEALQAKLAAIFASM</sequence>
<dbReference type="PANTHER" id="PTHR42852:SF6">
    <property type="entry name" value="THIOL:DISULFIDE INTERCHANGE PROTEIN DSBE"/>
    <property type="match status" value="1"/>
</dbReference>
<dbReference type="AlphaFoldDB" id="A0A173MQB8"/>
<dbReference type="InterPro" id="IPR000866">
    <property type="entry name" value="AhpC/TSA"/>
</dbReference>
<keyword evidence="8" id="KW-1185">Reference proteome</keyword>
<dbReference type="PROSITE" id="PS51352">
    <property type="entry name" value="THIOREDOXIN_2"/>
    <property type="match status" value="1"/>
</dbReference>
<dbReference type="KEGG" id="fln:FLA_5739"/>
<keyword evidence="2" id="KW-0201">Cytochrome c-type biogenesis</keyword>
<dbReference type="OrthoDB" id="750178at2"/>
<gene>
    <name evidence="7" type="ORF">SAMN05421788_1011123</name>
</gene>
<dbReference type="GO" id="GO:0030313">
    <property type="term" value="C:cell envelope"/>
    <property type="evidence" value="ECO:0007669"/>
    <property type="project" value="UniProtKB-SubCell"/>
</dbReference>
<evidence type="ECO:0000256" key="4">
    <source>
        <dbReference type="ARBA" id="ARBA00023284"/>
    </source>
</evidence>
<keyword evidence="4" id="KW-0676">Redox-active center</keyword>
<reference evidence="8" key="1">
    <citation type="submission" date="2017-01" db="EMBL/GenBank/DDBJ databases">
        <authorList>
            <person name="Varghese N."/>
            <person name="Submissions S."/>
        </authorList>
    </citation>
    <scope>NUCLEOTIDE SEQUENCE [LARGE SCALE GENOMIC DNA]</scope>
    <source>
        <strain evidence="8">DSM 21054</strain>
    </source>
</reference>
<dbReference type="Pfam" id="PF00578">
    <property type="entry name" value="AhpC-TSA"/>
    <property type="match status" value="1"/>
</dbReference>
<evidence type="ECO:0000259" key="6">
    <source>
        <dbReference type="PROSITE" id="PS51352"/>
    </source>
</evidence>
<dbReference type="RefSeq" id="WP_076376459.1">
    <property type="nucleotide sequence ID" value="NZ_AP017422.1"/>
</dbReference>
<comment type="subcellular location">
    <subcellularLocation>
        <location evidence="1">Cell envelope</location>
    </subcellularLocation>
</comment>
<dbReference type="PROSITE" id="PS00194">
    <property type="entry name" value="THIOREDOXIN_1"/>
    <property type="match status" value="1"/>
</dbReference>
<protein>
    <submittedName>
        <fullName evidence="7">Peroxiredoxin</fullName>
    </submittedName>
</protein>
<dbReference type="SUPFAM" id="SSF52833">
    <property type="entry name" value="Thioredoxin-like"/>
    <property type="match status" value="1"/>
</dbReference>
<dbReference type="STRING" id="477680.SAMN05421788_1011123"/>
<evidence type="ECO:0000256" key="1">
    <source>
        <dbReference type="ARBA" id="ARBA00004196"/>
    </source>
</evidence>
<accession>A0A173MQB8</accession>
<evidence type="ECO:0000313" key="8">
    <source>
        <dbReference type="Proteomes" id="UP000186917"/>
    </source>
</evidence>
<feature type="domain" description="Thioredoxin" evidence="6">
    <location>
        <begin position="219"/>
        <end position="359"/>
    </location>
</feature>
<evidence type="ECO:0000256" key="2">
    <source>
        <dbReference type="ARBA" id="ARBA00022748"/>
    </source>
</evidence>
<dbReference type="InterPro" id="IPR025380">
    <property type="entry name" value="DUF4369"/>
</dbReference>
<keyword evidence="5" id="KW-0732">Signal</keyword>
<dbReference type="InterPro" id="IPR050553">
    <property type="entry name" value="Thioredoxin_ResA/DsbE_sf"/>
</dbReference>
<dbReference type="PANTHER" id="PTHR42852">
    <property type="entry name" value="THIOL:DISULFIDE INTERCHANGE PROTEIN DSBE"/>
    <property type="match status" value="1"/>
</dbReference>
<dbReference type="InterPro" id="IPR036249">
    <property type="entry name" value="Thioredoxin-like_sf"/>
</dbReference>
<dbReference type="GO" id="GO:0016209">
    <property type="term" value="F:antioxidant activity"/>
    <property type="evidence" value="ECO:0007669"/>
    <property type="project" value="InterPro"/>
</dbReference>
<dbReference type="Proteomes" id="UP000186917">
    <property type="component" value="Unassembled WGS sequence"/>
</dbReference>
<feature type="signal peptide" evidence="5">
    <location>
        <begin position="1"/>
        <end position="19"/>
    </location>
</feature>
<organism evidence="7 8">
    <name type="scientific">Filimonas lacunae</name>
    <dbReference type="NCBI Taxonomy" id="477680"/>
    <lineage>
        <taxon>Bacteria</taxon>
        <taxon>Pseudomonadati</taxon>
        <taxon>Bacteroidota</taxon>
        <taxon>Chitinophagia</taxon>
        <taxon>Chitinophagales</taxon>
        <taxon>Chitinophagaceae</taxon>
        <taxon>Filimonas</taxon>
    </lineage>
</organism>
<dbReference type="GO" id="GO:0017004">
    <property type="term" value="P:cytochrome complex assembly"/>
    <property type="evidence" value="ECO:0007669"/>
    <property type="project" value="UniProtKB-KW"/>
</dbReference>
<proteinExistence type="predicted"/>
<keyword evidence="3" id="KW-1015">Disulfide bond</keyword>
<evidence type="ECO:0000256" key="5">
    <source>
        <dbReference type="SAM" id="SignalP"/>
    </source>
</evidence>
<dbReference type="EMBL" id="FTOR01000001">
    <property type="protein sequence ID" value="SIS77248.1"/>
    <property type="molecule type" value="Genomic_DNA"/>
</dbReference>
<evidence type="ECO:0000256" key="3">
    <source>
        <dbReference type="ARBA" id="ARBA00023157"/>
    </source>
</evidence>